<organism evidence="1 2">
    <name type="scientific">Gracilimonas sediminicola</name>
    <dbReference type="NCBI Taxonomy" id="2952158"/>
    <lineage>
        <taxon>Bacteria</taxon>
        <taxon>Pseudomonadati</taxon>
        <taxon>Balneolota</taxon>
        <taxon>Balneolia</taxon>
        <taxon>Balneolales</taxon>
        <taxon>Balneolaceae</taxon>
        <taxon>Gracilimonas</taxon>
    </lineage>
</organism>
<dbReference type="RefSeq" id="WP_255131667.1">
    <property type="nucleotide sequence ID" value="NZ_JANDBC010000001.1"/>
</dbReference>
<dbReference type="EMBL" id="JANDBC010000001">
    <property type="protein sequence ID" value="MCP9290001.1"/>
    <property type="molecule type" value="Genomic_DNA"/>
</dbReference>
<evidence type="ECO:0000313" key="1">
    <source>
        <dbReference type="EMBL" id="MCP9290001.1"/>
    </source>
</evidence>
<gene>
    <name evidence="1" type="ORF">NM125_00245</name>
</gene>
<evidence type="ECO:0000313" key="2">
    <source>
        <dbReference type="Proteomes" id="UP001139125"/>
    </source>
</evidence>
<sequence>MILKTWPDKVKPSSKIYQYIDGNETDPHGVYWNHDTISEIKLTRYCSANRGTWDVSKHRVMSIWEHVTRRPFEIDPTIHNGMAVEKSNEQYTHDGRTVDCPAEKVEGKVYQRFIDSSLNEYEFIEYRVFYHWGVDFVIEKVKEKANQWGWEAVEITFFEPNDVFSSKEINQIDEFCKVMDIQFTELDIMRDETGIYVIDVNNIAGNGSNVLASNPDAENRYKKAVKKLCGKE</sequence>
<reference evidence="1" key="1">
    <citation type="submission" date="2022-06" db="EMBL/GenBank/DDBJ databases">
        <title>Gracilimonas sp. CAU 1638 isolated from sea sediment.</title>
        <authorList>
            <person name="Kim W."/>
        </authorList>
    </citation>
    <scope>NUCLEOTIDE SEQUENCE</scope>
    <source>
        <strain evidence="1">CAU 1638</strain>
    </source>
</reference>
<keyword evidence="2" id="KW-1185">Reference proteome</keyword>
<proteinExistence type="predicted"/>
<dbReference type="AlphaFoldDB" id="A0A9X2L0C3"/>
<dbReference type="Proteomes" id="UP001139125">
    <property type="component" value="Unassembled WGS sequence"/>
</dbReference>
<evidence type="ECO:0008006" key="3">
    <source>
        <dbReference type="Google" id="ProtNLM"/>
    </source>
</evidence>
<name>A0A9X2L0C3_9BACT</name>
<protein>
    <recommendedName>
        <fullName evidence="3">ATP-grasp domain-containing protein</fullName>
    </recommendedName>
</protein>
<comment type="caution">
    <text evidence="1">The sequence shown here is derived from an EMBL/GenBank/DDBJ whole genome shotgun (WGS) entry which is preliminary data.</text>
</comment>
<accession>A0A9X2L0C3</accession>